<organism evidence="2 3">
    <name type="scientific">Streptococcus suis</name>
    <dbReference type="NCBI Taxonomy" id="1307"/>
    <lineage>
        <taxon>Bacteria</taxon>
        <taxon>Bacillati</taxon>
        <taxon>Bacillota</taxon>
        <taxon>Bacilli</taxon>
        <taxon>Lactobacillales</taxon>
        <taxon>Streptococcaceae</taxon>
        <taxon>Streptococcus</taxon>
    </lineage>
</organism>
<dbReference type="EMBL" id="JAWWZK010000069">
    <property type="protein sequence ID" value="MDX5038790.1"/>
    <property type="molecule type" value="Genomic_DNA"/>
</dbReference>
<dbReference type="Proteomes" id="UP001270004">
    <property type="component" value="Unassembled WGS sequence"/>
</dbReference>
<comment type="caution">
    <text evidence="2">The sequence shown here is derived from an EMBL/GenBank/DDBJ whole genome shotgun (WGS) entry which is preliminary data.</text>
</comment>
<dbReference type="CDD" id="cd16386">
    <property type="entry name" value="TcpC_N"/>
    <property type="match status" value="1"/>
</dbReference>
<evidence type="ECO:0000313" key="2">
    <source>
        <dbReference type="EMBL" id="MDX5038790.1"/>
    </source>
</evidence>
<dbReference type="Pfam" id="PF12642">
    <property type="entry name" value="TpcC"/>
    <property type="match status" value="1"/>
</dbReference>
<name>A0AAW9DI64_STRSU</name>
<keyword evidence="1" id="KW-1133">Transmembrane helix</keyword>
<evidence type="ECO:0000313" key="3">
    <source>
        <dbReference type="Proteomes" id="UP001270004"/>
    </source>
</evidence>
<dbReference type="InterPro" id="IPR024735">
    <property type="entry name" value="TcpC"/>
</dbReference>
<gene>
    <name evidence="2" type="ORF">SHY70_10995</name>
</gene>
<proteinExistence type="predicted"/>
<dbReference type="RefSeq" id="WP_319444371.1">
    <property type="nucleotide sequence ID" value="NZ_JAWWZK010000069.1"/>
</dbReference>
<evidence type="ECO:0000256" key="1">
    <source>
        <dbReference type="SAM" id="Phobius"/>
    </source>
</evidence>
<keyword evidence="1" id="KW-0472">Membrane</keyword>
<feature type="non-terminal residue" evidence="2">
    <location>
        <position position="250"/>
    </location>
</feature>
<feature type="transmembrane region" description="Helical" evidence="1">
    <location>
        <begin position="35"/>
        <end position="55"/>
    </location>
</feature>
<reference evidence="2" key="1">
    <citation type="submission" date="2023-11" db="EMBL/GenBank/DDBJ databases">
        <title>Antimicrobial resistance in invasive Streptococcus suis isolated in Spain and the associated genetic mechanisms.</title>
        <authorList>
            <person name="Uruen C."/>
            <person name="Arenas J.A."/>
        </authorList>
    </citation>
    <scope>NUCLEOTIDE SEQUENCE</scope>
    <source>
        <strain evidence="2">Ss_70</strain>
    </source>
</reference>
<dbReference type="AlphaFoldDB" id="A0AAW9DI64"/>
<sequence length="250" mass="28495">METKKKKISFNFLPVRKKKEKLEVKMISQKRMDSYFLFGLMAILVIVPLVLYLGISNSIRKDEIVTPIAVEQVKTDDVDYRLHAFLESYILAYFSVSEDTTKQLEQAEELAKFYNSEPEVRTQGQSKLPTTLVQSKLMEIKDNIAVYRVTYETGSDNKQRVTVLFGVPYGGKDGQYYVSGLPFFQAVNDLKAREVSKEAVLVLADADDVTDEDRETLTSFINLFFNNYTTSQENLDVISKGVKSVNGEIF</sequence>
<keyword evidence="1" id="KW-0812">Transmembrane</keyword>
<accession>A0AAW9DI64</accession>
<protein>
    <submittedName>
        <fullName evidence="2">Conjugal transfer protein</fullName>
    </submittedName>
</protein>